<dbReference type="PRINTS" id="PR00758">
    <property type="entry name" value="ARSENICPUMP"/>
</dbReference>
<keyword evidence="5 8" id="KW-0812">Transmembrane</keyword>
<feature type="transmembrane region" description="Helical" evidence="8">
    <location>
        <begin position="59"/>
        <end position="85"/>
    </location>
</feature>
<dbReference type="EMBL" id="CP000812">
    <property type="protein sequence ID" value="ABV34049.1"/>
    <property type="molecule type" value="Genomic_DNA"/>
</dbReference>
<reference evidence="10 11" key="2">
    <citation type="journal article" date="2009" name="Proc. Natl. Acad. Sci. U.S.A.">
        <title>On the chimeric nature, thermophilic origin, and phylogenetic placement of the Thermotogales.</title>
        <authorList>
            <person name="Zhaxybayeva O."/>
            <person name="Swithers K.S."/>
            <person name="Lapierre P."/>
            <person name="Fournier G.P."/>
            <person name="Bickhart D.M."/>
            <person name="DeBoy R.T."/>
            <person name="Nelson K.E."/>
            <person name="Nesbo C.L."/>
            <person name="Doolittle W.F."/>
            <person name="Gogarten J.P."/>
            <person name="Noll K.M."/>
        </authorList>
    </citation>
    <scope>NUCLEOTIDE SEQUENCE [LARGE SCALE GENOMIC DNA]</scope>
    <source>
        <strain evidence="11">ATCC BAA-301 / DSM 14385 / NBRC 107922 / TMO</strain>
    </source>
</reference>
<feature type="transmembrane region" description="Helical" evidence="8">
    <location>
        <begin position="7"/>
        <end position="39"/>
    </location>
</feature>
<keyword evidence="3" id="KW-0813">Transport</keyword>
<dbReference type="STRING" id="416591.Tlet_1493"/>
<evidence type="ECO:0000256" key="5">
    <source>
        <dbReference type="ARBA" id="ARBA00022692"/>
    </source>
</evidence>
<gene>
    <name evidence="10" type="ordered locus">Tlet_1493</name>
</gene>
<dbReference type="HOGENOM" id="CLU_011920_4_0_0"/>
<keyword evidence="4" id="KW-1003">Cell membrane</keyword>
<evidence type="ECO:0000256" key="8">
    <source>
        <dbReference type="SAM" id="Phobius"/>
    </source>
</evidence>
<dbReference type="Pfam" id="PF03600">
    <property type="entry name" value="CitMHS"/>
    <property type="match status" value="1"/>
</dbReference>
<dbReference type="GO" id="GO:0015105">
    <property type="term" value="F:arsenite transmembrane transporter activity"/>
    <property type="evidence" value="ECO:0007669"/>
    <property type="project" value="InterPro"/>
</dbReference>
<feature type="transmembrane region" description="Helical" evidence="8">
    <location>
        <begin position="97"/>
        <end position="127"/>
    </location>
</feature>
<feature type="transmembrane region" description="Helical" evidence="8">
    <location>
        <begin position="225"/>
        <end position="241"/>
    </location>
</feature>
<keyword evidence="7 8" id="KW-0472">Membrane</keyword>
<comment type="similarity">
    <text evidence="2">Belongs to the CitM (TC 2.A.11) transporter family.</text>
</comment>
<dbReference type="KEGG" id="tle:Tlet_1493"/>
<accession>A8F7B5</accession>
<feature type="transmembrane region" description="Helical" evidence="8">
    <location>
        <begin position="401"/>
        <end position="421"/>
    </location>
</feature>
<evidence type="ECO:0000256" key="2">
    <source>
        <dbReference type="ARBA" id="ARBA00009843"/>
    </source>
</evidence>
<evidence type="ECO:0000313" key="10">
    <source>
        <dbReference type="EMBL" id="ABV34049.1"/>
    </source>
</evidence>
<dbReference type="PANTHER" id="PTHR43568">
    <property type="entry name" value="P PROTEIN"/>
    <property type="match status" value="1"/>
</dbReference>
<dbReference type="eggNOG" id="COG1055">
    <property type="taxonomic scope" value="Bacteria"/>
</dbReference>
<evidence type="ECO:0000256" key="1">
    <source>
        <dbReference type="ARBA" id="ARBA00004651"/>
    </source>
</evidence>
<dbReference type="InterPro" id="IPR000802">
    <property type="entry name" value="Arsenical_pump_ArsB"/>
</dbReference>
<feature type="transmembrane region" description="Helical" evidence="8">
    <location>
        <begin position="313"/>
        <end position="330"/>
    </location>
</feature>
<evidence type="ECO:0000259" key="9">
    <source>
        <dbReference type="Pfam" id="PF03600"/>
    </source>
</evidence>
<dbReference type="PANTHER" id="PTHR43568:SF1">
    <property type="entry name" value="P PROTEIN"/>
    <property type="match status" value="1"/>
</dbReference>
<evidence type="ECO:0000256" key="4">
    <source>
        <dbReference type="ARBA" id="ARBA00022475"/>
    </source>
</evidence>
<dbReference type="InterPro" id="IPR004680">
    <property type="entry name" value="Cit_transptr-like_dom"/>
</dbReference>
<feature type="transmembrane region" description="Helical" evidence="8">
    <location>
        <begin position="371"/>
        <end position="389"/>
    </location>
</feature>
<keyword evidence="11" id="KW-1185">Reference proteome</keyword>
<feature type="transmembrane region" description="Helical" evidence="8">
    <location>
        <begin position="277"/>
        <end position="293"/>
    </location>
</feature>
<dbReference type="GO" id="GO:0005886">
    <property type="term" value="C:plasma membrane"/>
    <property type="evidence" value="ECO:0007669"/>
    <property type="project" value="UniProtKB-SubCell"/>
</dbReference>
<protein>
    <submittedName>
        <fullName evidence="10">Citrate transporter</fullName>
    </submittedName>
</protein>
<keyword evidence="6 8" id="KW-1133">Transmembrane helix</keyword>
<evidence type="ECO:0000256" key="3">
    <source>
        <dbReference type="ARBA" id="ARBA00022448"/>
    </source>
</evidence>
<sequence length="424" mass="46536">MFSQALMLAIFCVSYYFILSGRFKSSVMVFLMGLIVAFMKIVEDMSLENLSQFIDFNTIGLLAGMMIIVGLLKSTGFFQFVAVYAVKMGRGDIRKTLSLIVISIALLSAFLDNVTTILIFAPILLFISDTVGIDAKYLMVTGIIASNLGGASTMIGDPPNIIIGSASKLSFNSFIIHLAPVCILILMLMLFIWFRKMNSDESMREKIKKLATTDPKSAIIDKKKMIALLFVFLGVIFGFALHEVLDYEMALISMAGATIALVIYGKSFEEAAKEVEWDTLFFLIGLFMITYAMRKVGLIDYLTNVISKVHSPIILMTTLIWFSGILAMFLSAVPTVIIMIPVVQTLLLMGFTPVIWWALSLGASLGANGTTIGAAVNIVGVSLLGKYGGGTVRFVSYMKRAAPITLLMLLIANIYVIFIYLTGW</sequence>
<evidence type="ECO:0000256" key="7">
    <source>
        <dbReference type="ARBA" id="ARBA00023136"/>
    </source>
</evidence>
<organism evidence="10 11">
    <name type="scientific">Pseudothermotoga lettingae (strain ATCC BAA-301 / DSM 14385 / NBRC 107922 / TMO)</name>
    <name type="common">Thermotoga lettingae</name>
    <dbReference type="NCBI Taxonomy" id="416591"/>
    <lineage>
        <taxon>Bacteria</taxon>
        <taxon>Thermotogati</taxon>
        <taxon>Thermotogota</taxon>
        <taxon>Thermotogae</taxon>
        <taxon>Thermotogales</taxon>
        <taxon>Thermotogaceae</taxon>
        <taxon>Pseudothermotoga</taxon>
    </lineage>
</organism>
<feature type="domain" description="Citrate transporter-like" evidence="9">
    <location>
        <begin position="16"/>
        <end position="362"/>
    </location>
</feature>
<proteinExistence type="inferred from homology"/>
<feature type="transmembrane region" description="Helical" evidence="8">
    <location>
        <begin position="247"/>
        <end position="265"/>
    </location>
</feature>
<feature type="transmembrane region" description="Helical" evidence="8">
    <location>
        <begin position="174"/>
        <end position="194"/>
    </location>
</feature>
<reference evidence="10 11" key="1">
    <citation type="submission" date="2007-08" db="EMBL/GenBank/DDBJ databases">
        <title>Complete sequence of Thermotoga lettingae TMO.</title>
        <authorList>
            <consortium name="US DOE Joint Genome Institute"/>
            <person name="Copeland A."/>
            <person name="Lucas S."/>
            <person name="Lapidus A."/>
            <person name="Barry K."/>
            <person name="Glavina del Rio T."/>
            <person name="Dalin E."/>
            <person name="Tice H."/>
            <person name="Pitluck S."/>
            <person name="Foster B."/>
            <person name="Bruce D."/>
            <person name="Schmutz J."/>
            <person name="Larimer F."/>
            <person name="Land M."/>
            <person name="Hauser L."/>
            <person name="Kyrpides N."/>
            <person name="Mikhailova N."/>
            <person name="Nelson K."/>
            <person name="Gogarten J.P."/>
            <person name="Noll K."/>
            <person name="Richardson P."/>
        </authorList>
    </citation>
    <scope>NUCLEOTIDE SEQUENCE [LARGE SCALE GENOMIC DNA]</scope>
    <source>
        <strain evidence="11">ATCC BAA-301 / DSM 14385 / NBRC 107922 / TMO</strain>
    </source>
</reference>
<comment type="subcellular location">
    <subcellularLocation>
        <location evidence="1">Cell membrane</location>
        <topology evidence="1">Multi-pass membrane protein</topology>
    </subcellularLocation>
</comment>
<evidence type="ECO:0000313" key="11">
    <source>
        <dbReference type="Proteomes" id="UP000002016"/>
    </source>
</evidence>
<dbReference type="AlphaFoldDB" id="A8F7B5"/>
<evidence type="ECO:0000256" key="6">
    <source>
        <dbReference type="ARBA" id="ARBA00022989"/>
    </source>
</evidence>
<feature type="transmembrane region" description="Helical" evidence="8">
    <location>
        <begin position="337"/>
        <end position="359"/>
    </location>
</feature>
<name>A8F7B5_PSELT</name>
<dbReference type="InterPro" id="IPR051475">
    <property type="entry name" value="Diverse_Ion_Transporter"/>
</dbReference>
<dbReference type="Proteomes" id="UP000002016">
    <property type="component" value="Chromosome"/>
</dbReference>